<evidence type="ECO:0000256" key="11">
    <source>
        <dbReference type="ARBA" id="ARBA00023237"/>
    </source>
</evidence>
<dbReference type="Gene3D" id="2.170.130.10">
    <property type="entry name" value="TonB-dependent receptor, plug domain"/>
    <property type="match status" value="1"/>
</dbReference>
<evidence type="ECO:0000259" key="15">
    <source>
        <dbReference type="Pfam" id="PF07715"/>
    </source>
</evidence>
<dbReference type="Gene3D" id="2.40.170.20">
    <property type="entry name" value="TonB-dependent receptor, beta-barrel domain"/>
    <property type="match status" value="1"/>
</dbReference>
<keyword evidence="6 13" id="KW-0732">Signal</keyword>
<evidence type="ECO:0000256" key="3">
    <source>
        <dbReference type="ARBA" id="ARBA00022452"/>
    </source>
</evidence>
<evidence type="ECO:0000256" key="12">
    <source>
        <dbReference type="RuleBase" id="RU003357"/>
    </source>
</evidence>
<evidence type="ECO:0000256" key="8">
    <source>
        <dbReference type="ARBA" id="ARBA00023065"/>
    </source>
</evidence>
<evidence type="ECO:0000256" key="2">
    <source>
        <dbReference type="ARBA" id="ARBA00022448"/>
    </source>
</evidence>
<keyword evidence="3" id="KW-1134">Transmembrane beta strand</keyword>
<dbReference type="InterPro" id="IPR012910">
    <property type="entry name" value="Plug_dom"/>
</dbReference>
<dbReference type="EMBL" id="BSST01000001">
    <property type="protein sequence ID" value="GLX76978.1"/>
    <property type="molecule type" value="Genomic_DNA"/>
</dbReference>
<evidence type="ECO:0000256" key="7">
    <source>
        <dbReference type="ARBA" id="ARBA00023004"/>
    </source>
</evidence>
<name>A0ABQ6GLX3_9GAMM</name>
<sequence>MTNRFKLSSIAIALALGCQTTYAIADEQATKKHQGEVEKIVVTGTFSGKSVAKEEASFAISSFSVDDIKKLAPKSTADLFKAVPGIWAESSGGVSGANVFVRGFPGGGDAPFLTVQLQGAPIFPPPTLSFLENSTLFRLDATVEFMEALRGGPNPVLSNGQPGLTTNFLLKEGSEDSEGLIKYSTSDYGLQRIDGVFSGELADDLYFMVGGYIKSSPGVRDAGFNAEEGKQFTINLTKQLDNGKINFYTRQTDDHGVWYLPSPLQVNTVDNEYTQIGTKNRQATIQYGADNHSETFDFGKGRGWDGSVSGGSVDLSLPGNWQLVDRFIYTKGDADTYGLVPNGDAVTLTSVANNGSNAWGAVTGDEYSGDTLVQQIGRWVVKKQIEAFTNDFALTKTFDKGTFTAGFYHSTFEAKDWWALGNQAYHVIESGGEMLTGIDCNDNGTFVFNEDGSPSLDDNGEQEWFDGCGWNYDINSIGDGETQALYAALSYNVSKELTLDIGLRSENHQIEYTVDEGLNGKISKSVSYDETELAWTVGANWMFTKKQGLFARISNGSKMPFFDDFRDNYGAYQSGEDLIKEVTQYELGYKMASDNYELYATTFFNEVKGDTFVRQPGAPAEILTNEAYGIEIDFNYYNDNGFSVNLNSTIQETEITESPANQGNEAQRQPSWQVRVTPSYDLEFDDGMYATIYGTLSAVGDRYANNENTVTLDGYEKIDLGIIFNLTDEVQMQFAVNNLTDEDALTEGDPRDSLSSNGRYILPRTIDFSVSYQF</sequence>
<dbReference type="PROSITE" id="PS51257">
    <property type="entry name" value="PROKAR_LIPOPROTEIN"/>
    <property type="match status" value="1"/>
</dbReference>
<evidence type="ECO:0000256" key="10">
    <source>
        <dbReference type="ARBA" id="ARBA00023136"/>
    </source>
</evidence>
<comment type="subcellular location">
    <subcellularLocation>
        <location evidence="1">Cell outer membrane</location>
        <topology evidence="1">Multi-pass membrane protein</topology>
    </subcellularLocation>
</comment>
<accession>A0ABQ6GLX3</accession>
<dbReference type="SUPFAM" id="SSF56935">
    <property type="entry name" value="Porins"/>
    <property type="match status" value="1"/>
</dbReference>
<evidence type="ECO:0000313" key="16">
    <source>
        <dbReference type="EMBL" id="GLX76978.1"/>
    </source>
</evidence>
<evidence type="ECO:0000313" key="17">
    <source>
        <dbReference type="Proteomes" id="UP001157186"/>
    </source>
</evidence>
<keyword evidence="16" id="KW-0675">Receptor</keyword>
<proteinExistence type="inferred from homology"/>
<dbReference type="InterPro" id="IPR036942">
    <property type="entry name" value="Beta-barrel_TonB_sf"/>
</dbReference>
<evidence type="ECO:0000256" key="1">
    <source>
        <dbReference type="ARBA" id="ARBA00004571"/>
    </source>
</evidence>
<keyword evidence="11" id="KW-0998">Cell outer membrane</keyword>
<evidence type="ECO:0000259" key="14">
    <source>
        <dbReference type="Pfam" id="PF00593"/>
    </source>
</evidence>
<dbReference type="Pfam" id="PF00593">
    <property type="entry name" value="TonB_dep_Rec_b-barrel"/>
    <property type="match status" value="1"/>
</dbReference>
<comment type="caution">
    <text evidence="16">The sequence shown here is derived from an EMBL/GenBank/DDBJ whole genome shotgun (WGS) entry which is preliminary data.</text>
</comment>
<keyword evidence="9 12" id="KW-0798">TonB box</keyword>
<feature type="signal peptide" evidence="13">
    <location>
        <begin position="1"/>
        <end position="25"/>
    </location>
</feature>
<keyword evidence="17" id="KW-1185">Reference proteome</keyword>
<evidence type="ECO:0000256" key="5">
    <source>
        <dbReference type="ARBA" id="ARBA00022692"/>
    </source>
</evidence>
<organism evidence="16 17">
    <name type="scientific">Thalassotalea insulae</name>
    <dbReference type="NCBI Taxonomy" id="2056778"/>
    <lineage>
        <taxon>Bacteria</taxon>
        <taxon>Pseudomonadati</taxon>
        <taxon>Pseudomonadota</taxon>
        <taxon>Gammaproteobacteria</taxon>
        <taxon>Alteromonadales</taxon>
        <taxon>Colwelliaceae</taxon>
        <taxon>Thalassotalea</taxon>
    </lineage>
</organism>
<evidence type="ECO:0000256" key="9">
    <source>
        <dbReference type="ARBA" id="ARBA00023077"/>
    </source>
</evidence>
<keyword evidence="4" id="KW-0410">Iron transport</keyword>
<keyword evidence="7" id="KW-0408">Iron</keyword>
<evidence type="ECO:0000256" key="4">
    <source>
        <dbReference type="ARBA" id="ARBA00022496"/>
    </source>
</evidence>
<reference evidence="16 17" key="1">
    <citation type="submission" date="2023-03" db="EMBL/GenBank/DDBJ databases">
        <title>Draft genome sequence of Thalassotalea insulae KCTC 62186T.</title>
        <authorList>
            <person name="Sawabe T."/>
        </authorList>
    </citation>
    <scope>NUCLEOTIDE SEQUENCE [LARGE SCALE GENOMIC DNA]</scope>
    <source>
        <strain evidence="16 17">KCTC 62186</strain>
    </source>
</reference>
<dbReference type="InterPro" id="IPR000531">
    <property type="entry name" value="Beta-barrel_TonB"/>
</dbReference>
<feature type="domain" description="TonB-dependent receptor-like beta-barrel" evidence="14">
    <location>
        <begin position="391"/>
        <end position="739"/>
    </location>
</feature>
<keyword evidence="2" id="KW-0813">Transport</keyword>
<dbReference type="Pfam" id="PF07715">
    <property type="entry name" value="Plug"/>
    <property type="match status" value="1"/>
</dbReference>
<keyword evidence="8" id="KW-0406">Ion transport</keyword>
<gene>
    <name evidence="16" type="primary">fhuA_2</name>
    <name evidence="16" type="ORF">tinsulaeT_03180</name>
</gene>
<protein>
    <submittedName>
        <fullName evidence="16">TonB-dependent receptor</fullName>
    </submittedName>
</protein>
<keyword evidence="10 12" id="KW-0472">Membrane</keyword>
<dbReference type="InterPro" id="IPR039426">
    <property type="entry name" value="TonB-dep_rcpt-like"/>
</dbReference>
<evidence type="ECO:0000256" key="13">
    <source>
        <dbReference type="SAM" id="SignalP"/>
    </source>
</evidence>
<feature type="domain" description="TonB-dependent receptor plug" evidence="15">
    <location>
        <begin position="53"/>
        <end position="158"/>
    </location>
</feature>
<comment type="similarity">
    <text evidence="12">Belongs to the TonB-dependent receptor family.</text>
</comment>
<feature type="chain" id="PRO_5046063685" evidence="13">
    <location>
        <begin position="26"/>
        <end position="774"/>
    </location>
</feature>
<dbReference type="PANTHER" id="PTHR32552">
    <property type="entry name" value="FERRICHROME IRON RECEPTOR-RELATED"/>
    <property type="match status" value="1"/>
</dbReference>
<keyword evidence="5" id="KW-0812">Transmembrane</keyword>
<dbReference type="Proteomes" id="UP001157186">
    <property type="component" value="Unassembled WGS sequence"/>
</dbReference>
<dbReference type="PANTHER" id="PTHR32552:SF89">
    <property type="entry name" value="CATECHOLATE SIDEROPHORE RECEPTOR FIU"/>
    <property type="match status" value="1"/>
</dbReference>
<evidence type="ECO:0000256" key="6">
    <source>
        <dbReference type="ARBA" id="ARBA00022729"/>
    </source>
</evidence>
<dbReference type="RefSeq" id="WP_284242792.1">
    <property type="nucleotide sequence ID" value="NZ_BSST01000001.1"/>
</dbReference>
<dbReference type="InterPro" id="IPR037066">
    <property type="entry name" value="Plug_dom_sf"/>
</dbReference>